<organism evidence="1 2">
    <name type="scientific">Solitalea koreensis</name>
    <dbReference type="NCBI Taxonomy" id="543615"/>
    <lineage>
        <taxon>Bacteria</taxon>
        <taxon>Pseudomonadati</taxon>
        <taxon>Bacteroidota</taxon>
        <taxon>Sphingobacteriia</taxon>
        <taxon>Sphingobacteriales</taxon>
        <taxon>Sphingobacteriaceae</taxon>
        <taxon>Solitalea</taxon>
    </lineage>
</organism>
<evidence type="ECO:0000313" key="2">
    <source>
        <dbReference type="Proteomes" id="UP000315971"/>
    </source>
</evidence>
<gene>
    <name evidence="1" type="ORF">SAMN06265350_104208</name>
</gene>
<accession>A0A521CMF6</accession>
<sequence length="177" mass="20340">MNADNIRFNSLKHHLGYIQQFVLFPSVHWQDELLTLGHLAFDIYTGLLTVSEKDKEVLQILKTHGVIDRSSYLQFIGNINGYKLISLSDESAWILRWGTDENEFIHLHPARFGQYIIRVKASALKTAIALAISLKNKMQPNLDAINQARNFMQLPIIGPKGMDSIVRLFYMIKRDEV</sequence>
<keyword evidence="2" id="KW-1185">Reference proteome</keyword>
<dbReference type="AlphaFoldDB" id="A0A521CMF6"/>
<dbReference type="RefSeq" id="WP_142603200.1">
    <property type="nucleotide sequence ID" value="NZ_FXSZ01000004.1"/>
</dbReference>
<proteinExistence type="predicted"/>
<dbReference type="EMBL" id="FXSZ01000004">
    <property type="protein sequence ID" value="SMO60622.1"/>
    <property type="molecule type" value="Genomic_DNA"/>
</dbReference>
<dbReference type="Proteomes" id="UP000315971">
    <property type="component" value="Unassembled WGS sequence"/>
</dbReference>
<name>A0A521CMF6_9SPHI</name>
<protein>
    <submittedName>
        <fullName evidence="1">Uncharacterized protein</fullName>
    </submittedName>
</protein>
<reference evidence="1 2" key="1">
    <citation type="submission" date="2017-05" db="EMBL/GenBank/DDBJ databases">
        <authorList>
            <person name="Varghese N."/>
            <person name="Submissions S."/>
        </authorList>
    </citation>
    <scope>NUCLEOTIDE SEQUENCE [LARGE SCALE GENOMIC DNA]</scope>
    <source>
        <strain evidence="1 2">DSM 21342</strain>
    </source>
</reference>
<dbReference type="OrthoDB" id="1121210at2"/>
<evidence type="ECO:0000313" key="1">
    <source>
        <dbReference type="EMBL" id="SMO60622.1"/>
    </source>
</evidence>